<protein>
    <recommendedName>
        <fullName evidence="7">C2H2-type domain-containing protein</fullName>
    </recommendedName>
</protein>
<dbReference type="InterPro" id="IPR013087">
    <property type="entry name" value="Znf_C2H2_type"/>
</dbReference>
<dbReference type="GO" id="GO:0005634">
    <property type="term" value="C:nucleus"/>
    <property type="evidence" value="ECO:0007669"/>
    <property type="project" value="UniProtKB-SubCell"/>
</dbReference>
<gene>
    <name evidence="8" type="ORF">g.7631</name>
</gene>
<evidence type="ECO:0000256" key="3">
    <source>
        <dbReference type="ARBA" id="ARBA00023163"/>
    </source>
</evidence>
<dbReference type="OrthoDB" id="295274at2759"/>
<sequence length="288" mass="31861">MVEPAKPFACTLPDCGMSFTNEDHLHVHIKKHDMVLQLGLVEQKAAFVADQTPTPTRFIRNCEEVGLFQDLQNVAANPFDEGFKRAMEAKQGILSLESTMGNTDDVLHTPQMFPLLDSAESTLFTNNQRNTTISRSSSDESGTIKEFETRTISKLTNEVITISRIVNNTQNGDISVKQTDIATKIESNIVRKDTDGSKPVLVYTDTVTKDTAQVNKDIVIDNNKLYVDKVPIMSQKSIDFVVDSLTSDLGATVNHTVIDGNDKKRQESKIEAKINITTQSPSKDAKLA</sequence>
<dbReference type="InterPro" id="IPR051027">
    <property type="entry name" value="bZIP_transcription_factors"/>
</dbReference>
<evidence type="ECO:0000256" key="6">
    <source>
        <dbReference type="SAM" id="MobiDB-lite"/>
    </source>
</evidence>
<dbReference type="Gene3D" id="3.30.160.60">
    <property type="entry name" value="Classic Zinc Finger"/>
    <property type="match status" value="1"/>
</dbReference>
<keyword evidence="3" id="KW-0804">Transcription</keyword>
<dbReference type="PROSITE" id="PS50157">
    <property type="entry name" value="ZINC_FINGER_C2H2_2"/>
    <property type="match status" value="1"/>
</dbReference>
<evidence type="ECO:0000256" key="4">
    <source>
        <dbReference type="ARBA" id="ARBA00023242"/>
    </source>
</evidence>
<dbReference type="SMART" id="SM00355">
    <property type="entry name" value="ZnF_C2H2"/>
    <property type="match status" value="1"/>
</dbReference>
<keyword evidence="2" id="KW-0805">Transcription regulation</keyword>
<dbReference type="AlphaFoldDB" id="A0A1E1VZU4"/>
<reference evidence="8" key="1">
    <citation type="submission" date="2015-09" db="EMBL/GenBank/DDBJ databases">
        <title>De novo assembly of Pectinophora gossypiella (Pink Bollworm) gut transcriptome.</title>
        <authorList>
            <person name="Tassone E.E."/>
        </authorList>
    </citation>
    <scope>NUCLEOTIDE SEQUENCE</scope>
</reference>
<name>A0A1E1VZU4_PECGO</name>
<accession>A0A1E1VZU4</accession>
<dbReference type="SUPFAM" id="SSF57667">
    <property type="entry name" value="beta-beta-alpha zinc fingers"/>
    <property type="match status" value="1"/>
</dbReference>
<keyword evidence="4" id="KW-0539">Nucleus</keyword>
<dbReference type="InterPro" id="IPR036236">
    <property type="entry name" value="Znf_C2H2_sf"/>
</dbReference>
<feature type="non-terminal residue" evidence="8">
    <location>
        <position position="288"/>
    </location>
</feature>
<dbReference type="PROSITE" id="PS00028">
    <property type="entry name" value="ZINC_FINGER_C2H2_1"/>
    <property type="match status" value="1"/>
</dbReference>
<keyword evidence="5" id="KW-0863">Zinc-finger</keyword>
<evidence type="ECO:0000256" key="1">
    <source>
        <dbReference type="ARBA" id="ARBA00004123"/>
    </source>
</evidence>
<keyword evidence="5" id="KW-0479">Metal-binding</keyword>
<comment type="subcellular location">
    <subcellularLocation>
        <location evidence="1">Nucleus</location>
    </subcellularLocation>
</comment>
<evidence type="ECO:0000259" key="7">
    <source>
        <dbReference type="PROSITE" id="PS50157"/>
    </source>
</evidence>
<proteinExistence type="predicted"/>
<organism evidence="8">
    <name type="scientific">Pectinophora gossypiella</name>
    <name type="common">Cotton pink bollworm</name>
    <name type="synonym">Depressaria gossypiella</name>
    <dbReference type="NCBI Taxonomy" id="13191"/>
    <lineage>
        <taxon>Eukaryota</taxon>
        <taxon>Metazoa</taxon>
        <taxon>Ecdysozoa</taxon>
        <taxon>Arthropoda</taxon>
        <taxon>Hexapoda</taxon>
        <taxon>Insecta</taxon>
        <taxon>Pterygota</taxon>
        <taxon>Neoptera</taxon>
        <taxon>Endopterygota</taxon>
        <taxon>Lepidoptera</taxon>
        <taxon>Glossata</taxon>
        <taxon>Ditrysia</taxon>
        <taxon>Gelechioidea</taxon>
        <taxon>Gelechiidae</taxon>
        <taxon>Apatetrinae</taxon>
        <taxon>Pectinophora</taxon>
    </lineage>
</organism>
<evidence type="ECO:0000313" key="8">
    <source>
        <dbReference type="EMBL" id="JAT80256.1"/>
    </source>
</evidence>
<feature type="domain" description="C2H2-type" evidence="7">
    <location>
        <begin position="8"/>
        <end position="32"/>
    </location>
</feature>
<feature type="region of interest" description="Disordered" evidence="6">
    <location>
        <begin position="269"/>
        <end position="288"/>
    </location>
</feature>
<dbReference type="GO" id="GO:0008270">
    <property type="term" value="F:zinc ion binding"/>
    <property type="evidence" value="ECO:0007669"/>
    <property type="project" value="UniProtKB-KW"/>
</dbReference>
<evidence type="ECO:0000256" key="5">
    <source>
        <dbReference type="PROSITE-ProRule" id="PRU00042"/>
    </source>
</evidence>
<dbReference type="EMBL" id="GDQN01010798">
    <property type="protein sequence ID" value="JAT80256.1"/>
    <property type="molecule type" value="Transcribed_RNA"/>
</dbReference>
<evidence type="ECO:0000256" key="2">
    <source>
        <dbReference type="ARBA" id="ARBA00023015"/>
    </source>
</evidence>
<keyword evidence="5" id="KW-0862">Zinc</keyword>
<dbReference type="PANTHER" id="PTHR19304">
    <property type="entry name" value="CYCLIC-AMP RESPONSE ELEMENT BINDING PROTEIN"/>
    <property type="match status" value="1"/>
</dbReference>